<evidence type="ECO:0000313" key="2">
    <source>
        <dbReference type="Proteomes" id="UP000308600"/>
    </source>
</evidence>
<organism evidence="1 2">
    <name type="scientific">Pluteus cervinus</name>
    <dbReference type="NCBI Taxonomy" id="181527"/>
    <lineage>
        <taxon>Eukaryota</taxon>
        <taxon>Fungi</taxon>
        <taxon>Dikarya</taxon>
        <taxon>Basidiomycota</taxon>
        <taxon>Agaricomycotina</taxon>
        <taxon>Agaricomycetes</taxon>
        <taxon>Agaricomycetidae</taxon>
        <taxon>Agaricales</taxon>
        <taxon>Pluteineae</taxon>
        <taxon>Pluteaceae</taxon>
        <taxon>Pluteus</taxon>
    </lineage>
</organism>
<protein>
    <submittedName>
        <fullName evidence="1">Uncharacterized protein</fullName>
    </submittedName>
</protein>
<name>A0ACD3A4V6_9AGAR</name>
<accession>A0ACD3A4V6</accession>
<reference evidence="1 2" key="1">
    <citation type="journal article" date="2019" name="Nat. Ecol. Evol.">
        <title>Megaphylogeny resolves global patterns of mushroom evolution.</title>
        <authorList>
            <person name="Varga T."/>
            <person name="Krizsan K."/>
            <person name="Foldi C."/>
            <person name="Dima B."/>
            <person name="Sanchez-Garcia M."/>
            <person name="Sanchez-Ramirez S."/>
            <person name="Szollosi G.J."/>
            <person name="Szarkandi J.G."/>
            <person name="Papp V."/>
            <person name="Albert L."/>
            <person name="Andreopoulos W."/>
            <person name="Angelini C."/>
            <person name="Antonin V."/>
            <person name="Barry K.W."/>
            <person name="Bougher N.L."/>
            <person name="Buchanan P."/>
            <person name="Buyck B."/>
            <person name="Bense V."/>
            <person name="Catcheside P."/>
            <person name="Chovatia M."/>
            <person name="Cooper J."/>
            <person name="Damon W."/>
            <person name="Desjardin D."/>
            <person name="Finy P."/>
            <person name="Geml J."/>
            <person name="Haridas S."/>
            <person name="Hughes K."/>
            <person name="Justo A."/>
            <person name="Karasinski D."/>
            <person name="Kautmanova I."/>
            <person name="Kiss B."/>
            <person name="Kocsube S."/>
            <person name="Kotiranta H."/>
            <person name="LaButti K.M."/>
            <person name="Lechner B.E."/>
            <person name="Liimatainen K."/>
            <person name="Lipzen A."/>
            <person name="Lukacs Z."/>
            <person name="Mihaltcheva S."/>
            <person name="Morgado L.N."/>
            <person name="Niskanen T."/>
            <person name="Noordeloos M.E."/>
            <person name="Ohm R.A."/>
            <person name="Ortiz-Santana B."/>
            <person name="Ovrebo C."/>
            <person name="Racz N."/>
            <person name="Riley R."/>
            <person name="Savchenko A."/>
            <person name="Shiryaev A."/>
            <person name="Soop K."/>
            <person name="Spirin V."/>
            <person name="Szebenyi C."/>
            <person name="Tomsovsky M."/>
            <person name="Tulloss R.E."/>
            <person name="Uehling J."/>
            <person name="Grigoriev I.V."/>
            <person name="Vagvolgyi C."/>
            <person name="Papp T."/>
            <person name="Martin F.M."/>
            <person name="Miettinen O."/>
            <person name="Hibbett D.S."/>
            <person name="Nagy L.G."/>
        </authorList>
    </citation>
    <scope>NUCLEOTIDE SEQUENCE [LARGE SCALE GENOMIC DNA]</scope>
    <source>
        <strain evidence="1 2">NL-1719</strain>
    </source>
</reference>
<proteinExistence type="predicted"/>
<dbReference type="EMBL" id="ML208757">
    <property type="protein sequence ID" value="TFK60566.1"/>
    <property type="molecule type" value="Genomic_DNA"/>
</dbReference>
<dbReference type="Proteomes" id="UP000308600">
    <property type="component" value="Unassembled WGS sequence"/>
</dbReference>
<evidence type="ECO:0000313" key="1">
    <source>
        <dbReference type="EMBL" id="TFK60566.1"/>
    </source>
</evidence>
<keyword evidence="2" id="KW-1185">Reference proteome</keyword>
<sequence length="285" mass="31533">MSERSSTRSAADALRDAKEAMNTFYDLPISPPTMLQVRVEKLGVAAAALAPFAQTPMLLKAEPDFDSVAQSIITGANTMADHLTGFKRTPDLEACNEIIKYLDASRSVKTKAIVPDEDTAVSDVSQGEKKDEQMQVDSEGPVPETKTAQAPKNMEGVPTGPRHPGSGYKKNAQEGRANAKRKNPAESEPSQTSKRPRGRDHHIEKHDDVLQEFIDEVRDALRAADDIRLTPENLLIKKAFLKDEIQAIETKLDVFQDTHRFLNIMLDRTMASLKELSRANAKKNN</sequence>
<gene>
    <name evidence="1" type="ORF">BDN72DRAFT_904844</name>
</gene>